<feature type="transmembrane region" description="Helical" evidence="16">
    <location>
        <begin position="270"/>
        <end position="294"/>
    </location>
</feature>
<keyword evidence="19" id="KW-1185">Reference proteome</keyword>
<dbReference type="InterPro" id="IPR018490">
    <property type="entry name" value="cNMP-bd_dom_sf"/>
</dbReference>
<dbReference type="InterPro" id="IPR003967">
    <property type="entry name" value="K_chnl_volt-dep_ERG"/>
</dbReference>
<evidence type="ECO:0000256" key="13">
    <source>
        <dbReference type="ARBA" id="ARBA00023303"/>
    </source>
</evidence>
<dbReference type="SUPFAM" id="SSF51206">
    <property type="entry name" value="cAMP-binding domain-like"/>
    <property type="match status" value="1"/>
</dbReference>
<dbReference type="PROSITE" id="PS50042">
    <property type="entry name" value="CNMP_BINDING_3"/>
    <property type="match status" value="1"/>
</dbReference>
<evidence type="ECO:0000256" key="4">
    <source>
        <dbReference type="ARBA" id="ARBA00022538"/>
    </source>
</evidence>
<feature type="compositionally biased region" description="Basic and acidic residues" evidence="15">
    <location>
        <begin position="597"/>
        <end position="609"/>
    </location>
</feature>
<evidence type="ECO:0000256" key="3">
    <source>
        <dbReference type="ARBA" id="ARBA00022475"/>
    </source>
</evidence>
<dbReference type="Gene3D" id="1.10.287.70">
    <property type="match status" value="1"/>
</dbReference>
<keyword evidence="9" id="KW-0630">Potassium</keyword>
<dbReference type="CDD" id="cd00038">
    <property type="entry name" value="CAP_ED"/>
    <property type="match status" value="1"/>
</dbReference>
<dbReference type="FunFam" id="2.60.120.10:FF:000011">
    <property type="entry name" value="Potassium channel, voltage-gated eag-related subfamily H, member 7"/>
    <property type="match status" value="1"/>
</dbReference>
<accession>A0A7K8Y0J0</accession>
<dbReference type="AlphaFoldDB" id="A0A7K8Y0J0"/>
<feature type="transmembrane region" description="Helical" evidence="16">
    <location>
        <begin position="44"/>
        <end position="65"/>
    </location>
</feature>
<dbReference type="Proteomes" id="UP000583613">
    <property type="component" value="Unassembled WGS sequence"/>
</dbReference>
<evidence type="ECO:0000256" key="5">
    <source>
        <dbReference type="ARBA" id="ARBA00022553"/>
    </source>
</evidence>
<dbReference type="Pfam" id="PF00520">
    <property type="entry name" value="Ion_trans"/>
    <property type="match status" value="1"/>
</dbReference>
<evidence type="ECO:0000313" key="19">
    <source>
        <dbReference type="Proteomes" id="UP000583613"/>
    </source>
</evidence>
<evidence type="ECO:0000256" key="11">
    <source>
        <dbReference type="ARBA" id="ARBA00023065"/>
    </source>
</evidence>
<organism evidence="18 19">
    <name type="scientific">Eubucco bourcierii</name>
    <name type="common">red-headed barbet</name>
    <dbReference type="NCBI Taxonomy" id="91767"/>
    <lineage>
        <taxon>Eukaryota</taxon>
        <taxon>Metazoa</taxon>
        <taxon>Chordata</taxon>
        <taxon>Craniata</taxon>
        <taxon>Vertebrata</taxon>
        <taxon>Euteleostomi</taxon>
        <taxon>Archelosauria</taxon>
        <taxon>Archosauria</taxon>
        <taxon>Dinosauria</taxon>
        <taxon>Saurischia</taxon>
        <taxon>Theropoda</taxon>
        <taxon>Coelurosauria</taxon>
        <taxon>Aves</taxon>
        <taxon>Neognathae</taxon>
        <taxon>Neoaves</taxon>
        <taxon>Telluraves</taxon>
        <taxon>Coraciimorphae</taxon>
        <taxon>Piciformes</taxon>
        <taxon>Ramphastidae</taxon>
        <taxon>Eubucco</taxon>
    </lineage>
</organism>
<dbReference type="GO" id="GO:0005886">
    <property type="term" value="C:plasma membrane"/>
    <property type="evidence" value="ECO:0007669"/>
    <property type="project" value="UniProtKB-SubCell"/>
</dbReference>
<gene>
    <name evidence="18" type="primary">Kcnh2</name>
    <name evidence="18" type="ORF">EUBBOU_R00826</name>
</gene>
<feature type="domain" description="Cyclic nucleotide-binding" evidence="17">
    <location>
        <begin position="373"/>
        <end position="473"/>
    </location>
</feature>
<evidence type="ECO:0000256" key="15">
    <source>
        <dbReference type="SAM" id="MobiDB-lite"/>
    </source>
</evidence>
<dbReference type="InterPro" id="IPR000595">
    <property type="entry name" value="cNMP-bd_dom"/>
</dbReference>
<keyword evidence="11" id="KW-0406">Ion transport</keyword>
<dbReference type="FunFam" id="1.10.1200.260:FF:000001">
    <property type="entry name" value="Potassium voltage-gated channel subfamily H member 7"/>
    <property type="match status" value="1"/>
</dbReference>
<feature type="transmembrane region" description="Helical" evidence="16">
    <location>
        <begin position="181"/>
        <end position="205"/>
    </location>
</feature>
<name>A0A7K8Y0J0_9PICI</name>
<comment type="subcellular location">
    <subcellularLocation>
        <location evidence="1">Cell membrane</location>
        <topology evidence="1">Multi-pass membrane protein</topology>
    </subcellularLocation>
</comment>
<dbReference type="PRINTS" id="PR01463">
    <property type="entry name" value="EAGCHANLFMLY"/>
</dbReference>
<comment type="caution">
    <text evidence="18">The sequence shown here is derived from an EMBL/GenBank/DDBJ whole genome shotgun (WGS) entry which is preliminary data.</text>
</comment>
<sequence>GRAHRSAQVLSLGADVLPEYKLQAPRIHRWTILHYSPFKAVWDWLILLLVIYTAIFTPYSAAFLLNDQEEAQRHHCGYSCSPLNVVDLIVDIMFIIDILINFRTTYVNSNEEVVSHPAKIAIHYFKGWFLIDMVAAIPFDLLIFGSGSEETTTLIGLLKTARLLRLVRVARKLDRYSEYGAAVLFLLMCTFALIAHWLACIWYAIGNVEGQRIGWLHALGEQLGKPLNASDPRRGPTIKDKYVTALYFTFSSLTSVGFGNVSPNTNSEKIFSICVMLIGSLMYASIFGNVSAIIQRLYSGTARYHTQMLRVREFIRFHQIPNPLRQRLEEYFQHAWSYTNGIDMNAVLKGFPECLQADICLHLNRSLLQNCKPFKGATKGCLRALAMKFKTTHAPPGDTLVHAGDVLTALYFISRGSIEILRGDVVVAILGKNDIFGEPLNLYARPGKSNGDVRALTYCDLHKIHREDLLEVLDMYPEFSDHFWSSLEITFNLRDTNMIPGSPGSDELDAGGFNRLRKRKLSFRRRTEKGRSDVTPTELRTGPKAPQGGRKGQPPGAPSEWDPCRPCHPSDPSSDPSSDEDEPPAPGPPGATALSPFRREGTEEGESKGSGDICNPLSGAFSGVSNIFSFWGDNRGHQYQELPRCTIPAHAALSLPLPPMSRRQRSEVETRLDLLQKQLNRLETRMASDISSIMQLLQRQPTLVPPAYSTVSSPHQPHGPPCPLQPILPITPIQPLAQVDPCAEPPPLPPLPPMPPDVVLLVGPAGATPRRLSLPGQLPPAPGTQPLQRHCSDPGS</sequence>
<dbReference type="PRINTS" id="PR01470">
    <property type="entry name" value="ERGCHANNEL"/>
</dbReference>
<dbReference type="SMART" id="SM00100">
    <property type="entry name" value="cNMP"/>
    <property type="match status" value="1"/>
</dbReference>
<evidence type="ECO:0000259" key="17">
    <source>
        <dbReference type="PROSITE" id="PS50042"/>
    </source>
</evidence>
<evidence type="ECO:0000256" key="7">
    <source>
        <dbReference type="ARBA" id="ARBA00022826"/>
    </source>
</evidence>
<evidence type="ECO:0000256" key="2">
    <source>
        <dbReference type="ARBA" id="ARBA00022448"/>
    </source>
</evidence>
<dbReference type="Gene3D" id="2.60.120.10">
    <property type="entry name" value="Jelly Rolls"/>
    <property type="match status" value="1"/>
</dbReference>
<dbReference type="EMBL" id="VWZE01021963">
    <property type="protein sequence ID" value="NXF96318.1"/>
    <property type="molecule type" value="Genomic_DNA"/>
</dbReference>
<dbReference type="InterPro" id="IPR005821">
    <property type="entry name" value="Ion_trans_dom"/>
</dbReference>
<evidence type="ECO:0000256" key="6">
    <source>
        <dbReference type="ARBA" id="ARBA00022692"/>
    </source>
</evidence>
<dbReference type="GO" id="GO:0060307">
    <property type="term" value="P:regulation of ventricular cardiac muscle cell membrane repolarization"/>
    <property type="evidence" value="ECO:0007669"/>
    <property type="project" value="TreeGrafter"/>
</dbReference>
<reference evidence="18 19" key="1">
    <citation type="submission" date="2019-09" db="EMBL/GenBank/DDBJ databases">
        <title>Bird 10,000 Genomes (B10K) Project - Family phase.</title>
        <authorList>
            <person name="Zhang G."/>
        </authorList>
    </citation>
    <scope>NUCLEOTIDE SEQUENCE [LARGE SCALE GENOMIC DNA]</scope>
    <source>
        <strain evidence="18">B10K-DU-001-04</strain>
        <tissue evidence="18">Muscle</tissue>
    </source>
</reference>
<evidence type="ECO:0000313" key="18">
    <source>
        <dbReference type="EMBL" id="NXF96318.1"/>
    </source>
</evidence>
<keyword evidence="6 16" id="KW-0812">Transmembrane</keyword>
<keyword evidence="4" id="KW-0633">Potassium transport</keyword>
<feature type="compositionally biased region" description="Basic residues" evidence="15">
    <location>
        <begin position="519"/>
        <end position="528"/>
    </location>
</feature>
<keyword evidence="13" id="KW-0407">Ion channel</keyword>
<evidence type="ECO:0000256" key="16">
    <source>
        <dbReference type="SAM" id="Phobius"/>
    </source>
</evidence>
<dbReference type="InterPro" id="IPR003938">
    <property type="entry name" value="K_chnl_volt-dep_EAG/ELK/ERG"/>
</dbReference>
<keyword evidence="5" id="KW-0597">Phosphoprotein</keyword>
<proteinExistence type="predicted"/>
<protein>
    <submittedName>
        <fullName evidence="18">KCNH2 protein</fullName>
    </submittedName>
</protein>
<dbReference type="GO" id="GO:0086013">
    <property type="term" value="P:membrane repolarization during cardiac muscle cell action potential"/>
    <property type="evidence" value="ECO:0007669"/>
    <property type="project" value="TreeGrafter"/>
</dbReference>
<evidence type="ECO:0000256" key="1">
    <source>
        <dbReference type="ARBA" id="ARBA00004651"/>
    </source>
</evidence>
<evidence type="ECO:0000256" key="8">
    <source>
        <dbReference type="ARBA" id="ARBA00022882"/>
    </source>
</evidence>
<keyword evidence="10 16" id="KW-1133">Transmembrane helix</keyword>
<evidence type="ECO:0000256" key="9">
    <source>
        <dbReference type="ARBA" id="ARBA00022958"/>
    </source>
</evidence>
<keyword evidence="7" id="KW-0631">Potassium channel</keyword>
<feature type="region of interest" description="Disordered" evidence="15">
    <location>
        <begin position="759"/>
        <end position="796"/>
    </location>
</feature>
<dbReference type="Pfam" id="PF00027">
    <property type="entry name" value="cNMP_binding"/>
    <property type="match status" value="1"/>
</dbReference>
<dbReference type="GO" id="GO:0005242">
    <property type="term" value="F:inward rectifier potassium channel activity"/>
    <property type="evidence" value="ECO:0007669"/>
    <property type="project" value="TreeGrafter"/>
</dbReference>
<dbReference type="OrthoDB" id="432483at2759"/>
<dbReference type="PANTHER" id="PTHR10217:SF506">
    <property type="entry name" value="POTASSIUM VOLTAGE-GATED CHANNEL SUBFAMILY H MEMBER 2"/>
    <property type="match status" value="1"/>
</dbReference>
<keyword evidence="12 16" id="KW-0472">Membrane</keyword>
<keyword evidence="8" id="KW-0851">Voltage-gated channel</keyword>
<evidence type="ECO:0000256" key="10">
    <source>
        <dbReference type="ARBA" id="ARBA00022989"/>
    </source>
</evidence>
<evidence type="ECO:0000256" key="14">
    <source>
        <dbReference type="ARBA" id="ARBA00034430"/>
    </source>
</evidence>
<dbReference type="GO" id="GO:0034702">
    <property type="term" value="C:monoatomic ion channel complex"/>
    <property type="evidence" value="ECO:0007669"/>
    <property type="project" value="UniProtKB-KW"/>
</dbReference>
<keyword evidence="2" id="KW-0813">Transport</keyword>
<dbReference type="GO" id="GO:0086091">
    <property type="term" value="P:regulation of heart rate by cardiac conduction"/>
    <property type="evidence" value="ECO:0007669"/>
    <property type="project" value="TreeGrafter"/>
</dbReference>
<feature type="non-terminal residue" evidence="18">
    <location>
        <position position="1"/>
    </location>
</feature>
<dbReference type="Gene3D" id="1.10.1200.260">
    <property type="match status" value="1"/>
</dbReference>
<dbReference type="PANTHER" id="PTHR10217">
    <property type="entry name" value="VOLTAGE AND LIGAND GATED POTASSIUM CHANNEL"/>
    <property type="match status" value="1"/>
</dbReference>
<feature type="region of interest" description="Disordered" evidence="15">
    <location>
        <begin position="519"/>
        <end position="614"/>
    </location>
</feature>
<keyword evidence="3" id="KW-1003">Cell membrane</keyword>
<dbReference type="FunFam" id="1.10.287.70:FF:000020">
    <property type="entry name" value="Potassium channel, voltage-gated eag-related subfamily H, member 7"/>
    <property type="match status" value="1"/>
</dbReference>
<feature type="non-terminal residue" evidence="18">
    <location>
        <position position="796"/>
    </location>
</feature>
<dbReference type="SUPFAM" id="SSF81324">
    <property type="entry name" value="Voltage-gated potassium channels"/>
    <property type="match status" value="1"/>
</dbReference>
<dbReference type="InterPro" id="IPR050818">
    <property type="entry name" value="KCNH_animal-type"/>
</dbReference>
<evidence type="ECO:0000256" key="12">
    <source>
        <dbReference type="ARBA" id="ARBA00023136"/>
    </source>
</evidence>
<dbReference type="InterPro" id="IPR014710">
    <property type="entry name" value="RmlC-like_jellyroll"/>
</dbReference>
<comment type="catalytic activity">
    <reaction evidence="14">
        <text>K(+)(in) = K(+)(out)</text>
        <dbReference type="Rhea" id="RHEA:29463"/>
        <dbReference type="ChEBI" id="CHEBI:29103"/>
    </reaction>
</comment>